<feature type="chain" id="PRO_5010383880" evidence="2">
    <location>
        <begin position="19"/>
        <end position="238"/>
    </location>
</feature>
<dbReference type="Gene3D" id="3.40.50.1110">
    <property type="entry name" value="SGNH hydrolase"/>
    <property type="match status" value="1"/>
</dbReference>
<proteinExistence type="inferred from homology"/>
<dbReference type="InterPro" id="IPR001087">
    <property type="entry name" value="GDSL"/>
</dbReference>
<dbReference type="PaxDb" id="4097-A0A1S4AZW5"/>
<dbReference type="InterPro" id="IPR050592">
    <property type="entry name" value="GDSL_lipolytic_enzyme"/>
</dbReference>
<organism evidence="3">
    <name type="scientific">Nicotiana tabacum</name>
    <name type="common">Common tobacco</name>
    <dbReference type="NCBI Taxonomy" id="4097"/>
    <lineage>
        <taxon>Eukaryota</taxon>
        <taxon>Viridiplantae</taxon>
        <taxon>Streptophyta</taxon>
        <taxon>Embryophyta</taxon>
        <taxon>Tracheophyta</taxon>
        <taxon>Spermatophyta</taxon>
        <taxon>Magnoliopsida</taxon>
        <taxon>eudicotyledons</taxon>
        <taxon>Gunneridae</taxon>
        <taxon>Pentapetalae</taxon>
        <taxon>asterids</taxon>
        <taxon>lamiids</taxon>
        <taxon>Solanales</taxon>
        <taxon>Solanaceae</taxon>
        <taxon>Nicotianoideae</taxon>
        <taxon>Nicotianeae</taxon>
        <taxon>Nicotiana</taxon>
    </lineage>
</organism>
<sequence length="238" mass="26709">MKFLSFKIYSFLVLSSTCYVPLRCNVQAVIRVPLNKYIPAVIFFGDSNVDTGNNNGLKTIVEANFLPYGQDFMGGKPTGRFNNGKAPPDLLVEELGIKELLSAYLDPNLQVEDLITGVNFASGRAGYDPLTSEILKVVSLSGQLEMFKEYIIKLKEIVGEDRKNEILANSLFILVIGSNDITNTYFSTPLRKFYYDYNIATQSEFMRVGCVPSKRTLRGGKERECVDYLNQATQLFNC</sequence>
<dbReference type="STRING" id="4097.A0A1S4AZW5"/>
<gene>
    <name evidence="3" type="primary">LOC107803030</name>
</gene>
<reference evidence="3" key="1">
    <citation type="submission" date="2025-08" db="UniProtKB">
        <authorList>
            <consortium name="RefSeq"/>
        </authorList>
    </citation>
    <scope>IDENTIFICATION</scope>
</reference>
<dbReference type="PANTHER" id="PTHR45642">
    <property type="entry name" value="GDSL ESTERASE/LIPASE EXL3"/>
    <property type="match status" value="1"/>
</dbReference>
<comment type="similarity">
    <text evidence="1">Belongs to the 'GDSL' lipolytic enzyme family.</text>
</comment>
<dbReference type="InterPro" id="IPR036514">
    <property type="entry name" value="SGNH_hydro_sf"/>
</dbReference>
<protein>
    <submittedName>
        <fullName evidence="3">GDSL esterase/lipase EXL3-like</fullName>
    </submittedName>
</protein>
<dbReference type="GO" id="GO:0005576">
    <property type="term" value="C:extracellular region"/>
    <property type="evidence" value="ECO:0000318"/>
    <property type="project" value="GO_Central"/>
</dbReference>
<evidence type="ECO:0000256" key="1">
    <source>
        <dbReference type="ARBA" id="ARBA00008668"/>
    </source>
</evidence>
<dbReference type="Pfam" id="PF00657">
    <property type="entry name" value="Lipase_GDSL"/>
    <property type="match status" value="1"/>
</dbReference>
<keyword evidence="2" id="KW-0732">Signal</keyword>
<dbReference type="AlphaFoldDB" id="A0A1S4AZW5"/>
<dbReference type="PANTHER" id="PTHR45642:SF138">
    <property type="entry name" value="GDSL ESTERASE_LIPASE EXL3-LIKE"/>
    <property type="match status" value="1"/>
</dbReference>
<name>A0A1S4AZW5_TOBAC</name>
<dbReference type="OrthoDB" id="1600564at2759"/>
<evidence type="ECO:0000256" key="2">
    <source>
        <dbReference type="SAM" id="SignalP"/>
    </source>
</evidence>
<dbReference type="OMA" id="EERTMSI"/>
<dbReference type="GO" id="GO:0016788">
    <property type="term" value="F:hydrolase activity, acting on ester bonds"/>
    <property type="evidence" value="ECO:0007669"/>
    <property type="project" value="InterPro"/>
</dbReference>
<feature type="signal peptide" evidence="2">
    <location>
        <begin position="1"/>
        <end position="18"/>
    </location>
</feature>
<evidence type="ECO:0000313" key="3">
    <source>
        <dbReference type="RefSeq" id="XP_016482111.1"/>
    </source>
</evidence>
<accession>A0A1S4AZW5</accession>
<dbReference type="RefSeq" id="XP_016482111.1">
    <property type="nucleotide sequence ID" value="XM_016626625.1"/>
</dbReference>
<dbReference type="KEGG" id="nta:107803030"/>